<dbReference type="EMBL" id="CP003788">
    <property type="protein sequence ID" value="AFR08402.1"/>
    <property type="molecule type" value="Genomic_DNA"/>
</dbReference>
<evidence type="ECO:0000313" key="2">
    <source>
        <dbReference type="EMBL" id="AFR08402.1"/>
    </source>
</evidence>
<evidence type="ECO:0000256" key="1">
    <source>
        <dbReference type="SAM" id="MobiDB-lite"/>
    </source>
</evidence>
<sequence length="44" mass="4720">MKSLGRHRRWFVSFVAPGHDSPPAVCGDASDRGSVVRGNRAPVS</sequence>
<accession>J7LD12</accession>
<proteinExistence type="predicted"/>
<dbReference type="KEGG" id="nal:B005_3266"/>
<feature type="region of interest" description="Disordered" evidence="1">
    <location>
        <begin position="19"/>
        <end position="44"/>
    </location>
</feature>
<dbReference type="Proteomes" id="UP000003779">
    <property type="component" value="Chromosome"/>
</dbReference>
<dbReference type="HOGENOM" id="CLU_3219228_0_0_11"/>
<reference evidence="3" key="2">
    <citation type="submission" date="2012-08" db="EMBL/GenBank/DDBJ databases">
        <title>Whole-genome sequence of Nocardiopsis alba strain ATCC BAA-2165 associated with honeybees.</title>
        <authorList>
            <person name="Qiao J."/>
            <person name="Chen L."/>
            <person name="Li Y."/>
            <person name="Wang J."/>
            <person name="Zhang W."/>
            <person name="Chen S."/>
        </authorList>
    </citation>
    <scope>NUCLEOTIDE SEQUENCE [LARGE SCALE GENOMIC DNA]</scope>
    <source>
        <strain evidence="3">ATCC BAA-2165 / BE74</strain>
    </source>
</reference>
<evidence type="ECO:0000313" key="3">
    <source>
        <dbReference type="Proteomes" id="UP000003779"/>
    </source>
</evidence>
<organism evidence="2 3">
    <name type="scientific">Nocardiopsis alba (strain ATCC BAA-2165 / BE74)</name>
    <dbReference type="NCBI Taxonomy" id="1205910"/>
    <lineage>
        <taxon>Bacteria</taxon>
        <taxon>Bacillati</taxon>
        <taxon>Actinomycetota</taxon>
        <taxon>Actinomycetes</taxon>
        <taxon>Streptosporangiales</taxon>
        <taxon>Nocardiopsidaceae</taxon>
        <taxon>Nocardiopsis</taxon>
    </lineage>
</organism>
<dbReference type="AlphaFoldDB" id="J7LD12"/>
<name>J7LD12_NOCAA</name>
<gene>
    <name evidence="2" type="ordered locus">B005_3266</name>
</gene>
<protein>
    <submittedName>
        <fullName evidence="2">Uncharacterized protein</fullName>
    </submittedName>
</protein>
<dbReference type="PATRIC" id="fig|1205910.3.peg.3082"/>
<reference evidence="2 3" key="1">
    <citation type="journal article" date="2012" name="J. Bacteriol.">
        <title>Whole-Genome Sequence of Nocardiopsis alba Strain ATCC BAA-2165, Associated with Honeybees.</title>
        <authorList>
            <person name="Qiao J."/>
            <person name="Chen L."/>
            <person name="Li Y."/>
            <person name="Wang J."/>
            <person name="Zhang W."/>
            <person name="Chen S."/>
        </authorList>
    </citation>
    <scope>NUCLEOTIDE SEQUENCE [LARGE SCALE GENOMIC DNA]</scope>
    <source>
        <strain evidence="3">ATCC BAA-2165 / BE74</strain>
    </source>
</reference>